<dbReference type="SUPFAM" id="SSF51735">
    <property type="entry name" value="NAD(P)-binding Rossmann-fold domains"/>
    <property type="match status" value="1"/>
</dbReference>
<dbReference type="Proteomes" id="UP000031339">
    <property type="component" value="Unassembled WGS sequence"/>
</dbReference>
<accession>A0A0C1K792</accession>
<dbReference type="InterPro" id="IPR000683">
    <property type="entry name" value="Gfo/Idh/MocA-like_OxRdtase_N"/>
</dbReference>
<dbReference type="InterPro" id="IPR055170">
    <property type="entry name" value="GFO_IDH_MocA-like_dom"/>
</dbReference>
<evidence type="ECO:0000313" key="4">
    <source>
        <dbReference type="Proteomes" id="UP000031339"/>
    </source>
</evidence>
<sequence length="329" mass="36706">MLKLGTIGTGDIVHQFVKAAHSTKDYQLTAIYSRTIHAAQAFASYYENVDCYTDMANFLTNDIDIVYIASPNSLHFPQAKAAILASKHVIVEKPAVSRPEEWAELVTLAQEQHVYIFEAARNYHEQSFDVISDFLKNKTILGAHFTYAKYSSKMPALLAGQEPNVFSAKFSGGALMDLGIYPVYAAIRLFGAPENAYYTAQQLPNTVDLNGVGSLIYPEFQVTIQTGKNINSFFPAEIYTTDGTLTLNSIEFITSAVFQDLNKEKKTLEIVRSSHTMAEEAKRFAQVLSGEIKQEIYQNWLDAAAAVHKTLFSMRQDAGIRFEADHDNN</sequence>
<dbReference type="Gene3D" id="3.40.50.720">
    <property type="entry name" value="NAD(P)-binding Rossmann-like Domain"/>
    <property type="match status" value="1"/>
</dbReference>
<evidence type="ECO:0000259" key="1">
    <source>
        <dbReference type="Pfam" id="PF01408"/>
    </source>
</evidence>
<dbReference type="EMBL" id="JWIY01000001">
    <property type="protein sequence ID" value="KIC78746.1"/>
    <property type="molecule type" value="Genomic_DNA"/>
</dbReference>
<dbReference type="GO" id="GO:0000166">
    <property type="term" value="F:nucleotide binding"/>
    <property type="evidence" value="ECO:0007669"/>
    <property type="project" value="InterPro"/>
</dbReference>
<feature type="domain" description="Gfo/Idh/MocA-like oxidoreductase N-terminal" evidence="1">
    <location>
        <begin position="3"/>
        <end position="116"/>
    </location>
</feature>
<feature type="domain" description="GFO/IDH/MocA-like oxidoreductase" evidence="2">
    <location>
        <begin position="154"/>
        <end position="245"/>
    </location>
</feature>
<dbReference type="STRING" id="862969.SCI_1086"/>
<dbReference type="OrthoDB" id="9815825at2"/>
<gene>
    <name evidence="3" type="ORF">RN79_04045</name>
</gene>
<dbReference type="PANTHER" id="PTHR43054:SF1">
    <property type="entry name" value="SCYLLO-INOSITOL 2-DEHYDROGENASE (NADP(+)) IOLU"/>
    <property type="match status" value="1"/>
</dbReference>
<protein>
    <submittedName>
        <fullName evidence="3">Dehydrogenase</fullName>
    </submittedName>
</protein>
<dbReference type="PANTHER" id="PTHR43054">
    <property type="match status" value="1"/>
</dbReference>
<organism evidence="3 4">
    <name type="scientific">Streptococcus constellatus</name>
    <dbReference type="NCBI Taxonomy" id="76860"/>
    <lineage>
        <taxon>Bacteria</taxon>
        <taxon>Bacillati</taxon>
        <taxon>Bacillota</taxon>
        <taxon>Bacilli</taxon>
        <taxon>Lactobacillales</taxon>
        <taxon>Streptococcaceae</taxon>
        <taxon>Streptococcus</taxon>
        <taxon>Streptococcus anginosus group</taxon>
    </lineage>
</organism>
<dbReference type="Pfam" id="PF22725">
    <property type="entry name" value="GFO_IDH_MocA_C3"/>
    <property type="match status" value="1"/>
</dbReference>
<dbReference type="eggNOG" id="COG0673">
    <property type="taxonomic scope" value="Bacteria"/>
</dbReference>
<dbReference type="Gene3D" id="3.30.360.10">
    <property type="entry name" value="Dihydrodipicolinate Reductase, domain 2"/>
    <property type="match status" value="1"/>
</dbReference>
<reference evidence="3 4" key="1">
    <citation type="submission" date="2014-12" db="EMBL/GenBank/DDBJ databases">
        <title>Partial genome sequence of Streptococcus constellatus KCOM 1650 (= ChDC B144).</title>
        <authorList>
            <person name="Kook J.-K."/>
            <person name="Park S.-N."/>
            <person name="Lim Y.K."/>
            <person name="Jo E."/>
        </authorList>
    </citation>
    <scope>NUCLEOTIDE SEQUENCE [LARGE SCALE GENOMIC DNA]</scope>
    <source>
        <strain evidence="3 4">KCOM 1650</strain>
    </source>
</reference>
<dbReference type="AlphaFoldDB" id="A0A0C1K792"/>
<proteinExistence type="predicted"/>
<evidence type="ECO:0000259" key="2">
    <source>
        <dbReference type="Pfam" id="PF22725"/>
    </source>
</evidence>
<dbReference type="InterPro" id="IPR036291">
    <property type="entry name" value="NAD(P)-bd_dom_sf"/>
</dbReference>
<dbReference type="RefSeq" id="WP_039677180.1">
    <property type="nucleotide sequence ID" value="NZ_JWIY01000001.1"/>
</dbReference>
<dbReference type="Pfam" id="PF01408">
    <property type="entry name" value="GFO_IDH_MocA"/>
    <property type="match status" value="1"/>
</dbReference>
<dbReference type="SUPFAM" id="SSF55347">
    <property type="entry name" value="Glyceraldehyde-3-phosphate dehydrogenase-like, C-terminal domain"/>
    <property type="match status" value="1"/>
</dbReference>
<comment type="caution">
    <text evidence="3">The sequence shown here is derived from an EMBL/GenBank/DDBJ whole genome shotgun (WGS) entry which is preliminary data.</text>
</comment>
<evidence type="ECO:0000313" key="3">
    <source>
        <dbReference type="EMBL" id="KIC78746.1"/>
    </source>
</evidence>
<name>A0A0C1K792_STRCV</name>